<dbReference type="AlphaFoldDB" id="A0A9Q1BS39"/>
<keyword evidence="1" id="KW-0472">Membrane</keyword>
<dbReference type="OrthoDB" id="413313at2759"/>
<dbReference type="InterPro" id="IPR017850">
    <property type="entry name" value="Alkaline_phosphatase_core_sf"/>
</dbReference>
<gene>
    <name evidence="2" type="ORF">HOLleu_24937</name>
</gene>
<comment type="caution">
    <text evidence="2">The sequence shown here is derived from an EMBL/GenBank/DDBJ whole genome shotgun (WGS) entry which is preliminary data.</text>
</comment>
<dbReference type="EMBL" id="JAIZAY010000012">
    <property type="protein sequence ID" value="KAJ8031673.1"/>
    <property type="molecule type" value="Genomic_DNA"/>
</dbReference>
<evidence type="ECO:0000256" key="1">
    <source>
        <dbReference type="SAM" id="Phobius"/>
    </source>
</evidence>
<keyword evidence="3" id="KW-1185">Reference proteome</keyword>
<name>A0A9Q1BS39_HOLLE</name>
<sequence length="748" mass="86388">MSRKRCAYFLLGTIVGIHFTLFLTVNFLTREEDDRNVGKFVRKLKYIDAQDSEIKLYDTGVQARTNSQLQSRQVHDKFNVKQGSKSPTREEDAVDYNFQLKQNEKFINESRQEDYGYSPQDDVAAIKRELHGRLFTSKIGAESDSVCILPKVSAPEGLCPETVKWNCSLTPTFSIFNKTTKKIHVNCNGHFRVNKIDSTEMEELVSKESYRLRPKWKHYEGPAVIDMDSEFIDVACKIGGERFSHNYHTQFLSKPSFDEIQKETFEETKKYDQKWKPLSVLTVVLDSSSRAQVLRECGLPKTIQLLEKYYFSEEPRLSHQSFLFNRFNSISSSTSMNLTPLFSGELYENLDEDKVTKGIYAKDIEEWVWQYASRRGYLTSYGVDNASGMMGTRTNCKDCHYRPPVLPHAAHGWLQREKIKMADDTYSGLCEGNHFLHEYILNYTRDFLQHPHPAKWAALDLNAGHRREAEAINQIDEELADFLQRVLDENENLIVVLLGDHGKPYESYTSHLGGHYETLLPFLSVMIPSWVLEETPSMAENLVKNQQRYMVPADLHLSVKSLLHYPNLQGVKGAKANKAKNIFVEEIPPTRSCEDALMPAWSCVCGYMRKIPKKEWQPVYTVMAHKAADYVNYFHSPARLIEKGAKATQTACVDIHFKELLHVIVNENPLEKENSSKRNIFYVTFQAQEENTVWEAVVNNAMDIYLVKQYSLYQKYDVCWDKRVPLPYCVCDRSHPVRKGVLSHLSIR</sequence>
<dbReference type="PANTHER" id="PTHR10974">
    <property type="entry name" value="FI08016P-RELATED"/>
    <property type="match status" value="1"/>
</dbReference>
<dbReference type="InterPro" id="IPR004245">
    <property type="entry name" value="DUF229"/>
</dbReference>
<dbReference type="SUPFAM" id="SSF53649">
    <property type="entry name" value="Alkaline phosphatase-like"/>
    <property type="match status" value="1"/>
</dbReference>
<keyword evidence="1" id="KW-0812">Transmembrane</keyword>
<reference evidence="2" key="1">
    <citation type="submission" date="2021-10" db="EMBL/GenBank/DDBJ databases">
        <title>Tropical sea cucumber genome reveals ecological adaptation and Cuvierian tubules defense mechanism.</title>
        <authorList>
            <person name="Chen T."/>
        </authorList>
    </citation>
    <scope>NUCLEOTIDE SEQUENCE</scope>
    <source>
        <strain evidence="2">Nanhai2018</strain>
        <tissue evidence="2">Muscle</tissue>
    </source>
</reference>
<evidence type="ECO:0000313" key="3">
    <source>
        <dbReference type="Proteomes" id="UP001152320"/>
    </source>
</evidence>
<dbReference type="Pfam" id="PF02995">
    <property type="entry name" value="DUF229"/>
    <property type="match status" value="1"/>
</dbReference>
<keyword evidence="1" id="KW-1133">Transmembrane helix</keyword>
<dbReference type="GO" id="GO:0005615">
    <property type="term" value="C:extracellular space"/>
    <property type="evidence" value="ECO:0007669"/>
    <property type="project" value="TreeGrafter"/>
</dbReference>
<dbReference type="PANTHER" id="PTHR10974:SF37">
    <property type="entry name" value="SULFATASE N-TERMINAL DOMAIN-CONTAINING PROTEIN"/>
    <property type="match status" value="1"/>
</dbReference>
<dbReference type="Proteomes" id="UP001152320">
    <property type="component" value="Chromosome 12"/>
</dbReference>
<organism evidence="2 3">
    <name type="scientific">Holothuria leucospilota</name>
    <name type="common">Black long sea cucumber</name>
    <name type="synonym">Mertensiothuria leucospilota</name>
    <dbReference type="NCBI Taxonomy" id="206669"/>
    <lineage>
        <taxon>Eukaryota</taxon>
        <taxon>Metazoa</taxon>
        <taxon>Echinodermata</taxon>
        <taxon>Eleutherozoa</taxon>
        <taxon>Echinozoa</taxon>
        <taxon>Holothuroidea</taxon>
        <taxon>Aspidochirotacea</taxon>
        <taxon>Aspidochirotida</taxon>
        <taxon>Holothuriidae</taxon>
        <taxon>Holothuria</taxon>
    </lineage>
</organism>
<dbReference type="Gene3D" id="3.40.720.10">
    <property type="entry name" value="Alkaline Phosphatase, subunit A"/>
    <property type="match status" value="1"/>
</dbReference>
<accession>A0A9Q1BS39</accession>
<proteinExistence type="predicted"/>
<evidence type="ECO:0000313" key="2">
    <source>
        <dbReference type="EMBL" id="KAJ8031673.1"/>
    </source>
</evidence>
<feature type="transmembrane region" description="Helical" evidence="1">
    <location>
        <begin position="7"/>
        <end position="28"/>
    </location>
</feature>
<protein>
    <submittedName>
        <fullName evidence="2">Uncharacterized protein</fullName>
    </submittedName>
</protein>